<dbReference type="Proteomes" id="UP000294412">
    <property type="component" value="Chromosome"/>
</dbReference>
<keyword evidence="4 5" id="KW-0413">Isomerase</keyword>
<feature type="binding site" evidence="5 7">
    <location>
        <position position="130"/>
    </location>
    <ligand>
        <name>substrate</name>
    </ligand>
</feature>
<evidence type="ECO:0000256" key="4">
    <source>
        <dbReference type="ARBA" id="ARBA00023235"/>
    </source>
</evidence>
<dbReference type="NCBIfam" id="NF002970">
    <property type="entry name" value="PRK03646.1"/>
    <property type="match status" value="1"/>
</dbReference>
<dbReference type="GO" id="GO:0008784">
    <property type="term" value="F:alanine racemase activity"/>
    <property type="evidence" value="ECO:0007669"/>
    <property type="project" value="UniProtKB-UniRule"/>
</dbReference>
<evidence type="ECO:0000313" key="9">
    <source>
        <dbReference type="EMBL" id="VFP79528.1"/>
    </source>
</evidence>
<evidence type="ECO:0000256" key="7">
    <source>
        <dbReference type="PIRSR" id="PIRSR600821-52"/>
    </source>
</evidence>
<dbReference type="Gene3D" id="3.20.20.10">
    <property type="entry name" value="Alanine racemase"/>
    <property type="match status" value="1"/>
</dbReference>
<dbReference type="InterPro" id="IPR029066">
    <property type="entry name" value="PLP-binding_barrel"/>
</dbReference>
<comment type="cofactor">
    <cofactor evidence="2 5 6">
        <name>pyridoxal 5'-phosphate</name>
        <dbReference type="ChEBI" id="CHEBI:597326"/>
    </cofactor>
</comment>
<evidence type="ECO:0000259" key="8">
    <source>
        <dbReference type="SMART" id="SM01005"/>
    </source>
</evidence>
<evidence type="ECO:0000256" key="5">
    <source>
        <dbReference type="HAMAP-Rule" id="MF_01201"/>
    </source>
</evidence>
<dbReference type="UniPathway" id="UPA00042">
    <property type="reaction ID" value="UER00497"/>
</dbReference>
<dbReference type="HAMAP" id="MF_01201">
    <property type="entry name" value="Ala_racemase"/>
    <property type="match status" value="1"/>
</dbReference>
<dbReference type="AlphaFoldDB" id="A0A451D1P0"/>
<dbReference type="InterPro" id="IPR011079">
    <property type="entry name" value="Ala_racemase_C"/>
</dbReference>
<dbReference type="GO" id="GO:0030170">
    <property type="term" value="F:pyridoxal phosphate binding"/>
    <property type="evidence" value="ECO:0007669"/>
    <property type="project" value="UniProtKB-UniRule"/>
</dbReference>
<evidence type="ECO:0000313" key="10">
    <source>
        <dbReference type="Proteomes" id="UP000294412"/>
    </source>
</evidence>
<dbReference type="InterPro" id="IPR020622">
    <property type="entry name" value="Ala_racemase_pyridoxalP-BS"/>
</dbReference>
<comment type="function">
    <text evidence="5">Catalyzes the interconversion of L-alanine and D-alanine. May also act on other amino acids.</text>
</comment>
<name>A0A451D1P0_9GAMM</name>
<accession>A0A451D1P0</accession>
<evidence type="ECO:0000256" key="1">
    <source>
        <dbReference type="ARBA" id="ARBA00000316"/>
    </source>
</evidence>
<evidence type="ECO:0000256" key="3">
    <source>
        <dbReference type="ARBA" id="ARBA00022898"/>
    </source>
</evidence>
<dbReference type="PANTHER" id="PTHR30511">
    <property type="entry name" value="ALANINE RACEMASE"/>
    <property type="match status" value="1"/>
</dbReference>
<protein>
    <recommendedName>
        <fullName evidence="5">Alanine racemase</fullName>
        <ecNumber evidence="5">5.1.1.1</ecNumber>
    </recommendedName>
</protein>
<dbReference type="RefSeq" id="WP_157993326.1">
    <property type="nucleotide sequence ID" value="NZ_LR217703.1"/>
</dbReference>
<dbReference type="PRINTS" id="PR00992">
    <property type="entry name" value="ALARACEMASE"/>
</dbReference>
<dbReference type="CDD" id="cd06827">
    <property type="entry name" value="PLPDE_III_AR_proteobact"/>
    <property type="match status" value="1"/>
</dbReference>
<dbReference type="FunFam" id="3.20.20.10:FF:000002">
    <property type="entry name" value="Alanine racemase"/>
    <property type="match status" value="1"/>
</dbReference>
<dbReference type="GO" id="GO:0030632">
    <property type="term" value="P:D-alanine biosynthetic process"/>
    <property type="evidence" value="ECO:0007669"/>
    <property type="project" value="UniProtKB-UniRule"/>
</dbReference>
<comment type="catalytic activity">
    <reaction evidence="1 5">
        <text>L-alanine = D-alanine</text>
        <dbReference type="Rhea" id="RHEA:20249"/>
        <dbReference type="ChEBI" id="CHEBI:57416"/>
        <dbReference type="ChEBI" id="CHEBI:57972"/>
        <dbReference type="EC" id="5.1.1.1"/>
    </reaction>
</comment>
<dbReference type="Pfam" id="PF01168">
    <property type="entry name" value="Ala_racemase_N"/>
    <property type="match status" value="1"/>
</dbReference>
<comment type="similarity">
    <text evidence="5">Belongs to the alanine racemase family.</text>
</comment>
<dbReference type="NCBIfam" id="TIGR00492">
    <property type="entry name" value="alr"/>
    <property type="match status" value="1"/>
</dbReference>
<comment type="pathway">
    <text evidence="5">Amino-acid biosynthesis; D-alanine biosynthesis; D-alanine from L-alanine: step 1/1.</text>
</comment>
<dbReference type="EMBL" id="LR217703">
    <property type="protein sequence ID" value="VFP79528.1"/>
    <property type="molecule type" value="Genomic_DNA"/>
</dbReference>
<feature type="active site" description="Proton acceptor; specific for L-alanine" evidence="5">
    <location>
        <position position="253"/>
    </location>
</feature>
<feature type="binding site" evidence="5 7">
    <location>
        <position position="301"/>
    </location>
    <ligand>
        <name>substrate</name>
    </ligand>
</feature>
<proteinExistence type="inferred from homology"/>
<evidence type="ECO:0000256" key="6">
    <source>
        <dbReference type="PIRSR" id="PIRSR600821-50"/>
    </source>
</evidence>
<dbReference type="SUPFAM" id="SSF51419">
    <property type="entry name" value="PLP-binding barrel"/>
    <property type="match status" value="1"/>
</dbReference>
<evidence type="ECO:0000256" key="2">
    <source>
        <dbReference type="ARBA" id="ARBA00001933"/>
    </source>
</evidence>
<dbReference type="InterPro" id="IPR001608">
    <property type="entry name" value="Ala_racemase_N"/>
</dbReference>
<dbReference type="InterPro" id="IPR000821">
    <property type="entry name" value="Ala_racemase"/>
</dbReference>
<dbReference type="GO" id="GO:0005829">
    <property type="term" value="C:cytosol"/>
    <property type="evidence" value="ECO:0007669"/>
    <property type="project" value="TreeGrafter"/>
</dbReference>
<keyword evidence="3 5" id="KW-0663">Pyridoxal phosphate</keyword>
<dbReference type="Gene3D" id="2.40.37.10">
    <property type="entry name" value="Lyase, Ornithine Decarboxylase, Chain A, domain 1"/>
    <property type="match status" value="1"/>
</dbReference>
<feature type="active site" description="Proton acceptor; specific for D-alanine" evidence="5">
    <location>
        <position position="35"/>
    </location>
</feature>
<dbReference type="PROSITE" id="PS00395">
    <property type="entry name" value="ALANINE_RACEMASE"/>
    <property type="match status" value="1"/>
</dbReference>
<feature type="modified residue" description="N6-(pyridoxal phosphate)lysine" evidence="5 6">
    <location>
        <position position="35"/>
    </location>
</feature>
<dbReference type="OrthoDB" id="9813814at2"/>
<feature type="domain" description="Alanine racemase C-terminal" evidence="8">
    <location>
        <begin position="232"/>
        <end position="356"/>
    </location>
</feature>
<gene>
    <name evidence="9" type="primary">dadX</name>
    <name evidence="9" type="ORF">ERCICUMA2628_079</name>
</gene>
<dbReference type="SUPFAM" id="SSF50621">
    <property type="entry name" value="Alanine racemase C-terminal domain-like"/>
    <property type="match status" value="1"/>
</dbReference>
<dbReference type="Pfam" id="PF00842">
    <property type="entry name" value="Ala_racemase_C"/>
    <property type="match status" value="1"/>
</dbReference>
<sequence>MSRPITATINTAALKKNLSIVRNIAPRSHIWAVIKANAYGHGIERVWKSLSNTDGFALLDIHEALLLREQGWQKPILLLEGFFHSDDLNILHQYHLTTIVHSHWQIQALKKAYLPSPLDIYLKINCGMNRLGFQPSEIHKIWHQLKELRSVGKLTLMTHFAEAECTQEVIEYMKKFSQTSKNLNGNISVANSAAILWHPQTHFDWVRPGIILYGASPSKHWKDIEDSGLVPVMTLNSKIIAIQNLVSGSSVGYSHYYRASHMQYIGIVACGYADGYPHHAPTGTPVMVEGIVTQTIGAISMDMIAVDLTRCPQARIGSSVELWGENIKINDVASISGTIGYELMCALSSRVPVKIK</sequence>
<dbReference type="InterPro" id="IPR009006">
    <property type="entry name" value="Ala_racemase/Decarboxylase_C"/>
</dbReference>
<dbReference type="SMART" id="SM01005">
    <property type="entry name" value="Ala_racemase_C"/>
    <property type="match status" value="1"/>
</dbReference>
<dbReference type="PANTHER" id="PTHR30511:SF0">
    <property type="entry name" value="ALANINE RACEMASE, CATABOLIC-RELATED"/>
    <property type="match status" value="1"/>
</dbReference>
<reference evidence="9 10" key="1">
    <citation type="submission" date="2019-02" db="EMBL/GenBank/DDBJ databases">
        <authorList>
            <person name="Manzano-Marin A."/>
            <person name="Manzano-Marin A."/>
        </authorList>
    </citation>
    <scope>NUCLEOTIDE SEQUENCE [LARGE SCALE GENOMIC DNA]</scope>
    <source>
        <strain evidence="9 10">ErCicuneomaculata</strain>
    </source>
</reference>
<organism evidence="9 10">
    <name type="scientific">Candidatus Erwinia haradaeae</name>
    <dbReference type="NCBI Taxonomy" id="1922217"/>
    <lineage>
        <taxon>Bacteria</taxon>
        <taxon>Pseudomonadati</taxon>
        <taxon>Pseudomonadota</taxon>
        <taxon>Gammaproteobacteria</taxon>
        <taxon>Enterobacterales</taxon>
        <taxon>Erwiniaceae</taxon>
        <taxon>Erwinia</taxon>
    </lineage>
</organism>
<dbReference type="EC" id="5.1.1.1" evidence="5"/>